<evidence type="ECO:0008006" key="4">
    <source>
        <dbReference type="Google" id="ProtNLM"/>
    </source>
</evidence>
<dbReference type="AlphaFoldDB" id="A0A1G9D3Y2"/>
<evidence type="ECO:0000313" key="2">
    <source>
        <dbReference type="EMBL" id="SDK58587.1"/>
    </source>
</evidence>
<evidence type="ECO:0000256" key="1">
    <source>
        <dbReference type="SAM" id="Phobius"/>
    </source>
</evidence>
<dbReference type="EMBL" id="FNFE01000005">
    <property type="protein sequence ID" value="SDK58587.1"/>
    <property type="molecule type" value="Genomic_DNA"/>
</dbReference>
<dbReference type="STRING" id="1095776.SAMN04515672_3419"/>
<organism evidence="2 3">
    <name type="scientific">Natronorubrum texcoconense</name>
    <dbReference type="NCBI Taxonomy" id="1095776"/>
    <lineage>
        <taxon>Archaea</taxon>
        <taxon>Methanobacteriati</taxon>
        <taxon>Methanobacteriota</taxon>
        <taxon>Stenosarchaea group</taxon>
        <taxon>Halobacteria</taxon>
        <taxon>Halobacteriales</taxon>
        <taxon>Natrialbaceae</taxon>
        <taxon>Natronorubrum</taxon>
    </lineage>
</organism>
<feature type="transmembrane region" description="Helical" evidence="1">
    <location>
        <begin position="87"/>
        <end position="116"/>
    </location>
</feature>
<dbReference type="OrthoDB" id="341846at2157"/>
<dbReference type="RefSeq" id="WP_090309733.1">
    <property type="nucleotide sequence ID" value="NZ_FNFE01000005.1"/>
</dbReference>
<dbReference type="Proteomes" id="UP000198882">
    <property type="component" value="Unassembled WGS sequence"/>
</dbReference>
<feature type="transmembrane region" description="Helical" evidence="1">
    <location>
        <begin position="49"/>
        <end position="75"/>
    </location>
</feature>
<evidence type="ECO:0000313" key="3">
    <source>
        <dbReference type="Proteomes" id="UP000198882"/>
    </source>
</evidence>
<keyword evidence="3" id="KW-1185">Reference proteome</keyword>
<gene>
    <name evidence="2" type="ORF">SAMN04515672_3419</name>
</gene>
<protein>
    <recommendedName>
        <fullName evidence="4">DUF5518 domain-containing protein</fullName>
    </recommendedName>
</protein>
<sequence>MGAGDTWINAVVGAVITIGLSFTGFSPLLGGAIAGYLQAEPPVRGAKVGAFSGAIAAVPLFLITILGFALFAAVPAGPGDVPGGVELVLIFGVMLPMLLLWFVGLSAAGGYVGAYFHAETR</sequence>
<dbReference type="InterPro" id="IPR040493">
    <property type="entry name" value="DUF5518"/>
</dbReference>
<feature type="transmembrane region" description="Helical" evidence="1">
    <location>
        <begin position="6"/>
        <end position="37"/>
    </location>
</feature>
<accession>A0A1G9D3Y2</accession>
<reference evidence="3" key="1">
    <citation type="submission" date="2016-10" db="EMBL/GenBank/DDBJ databases">
        <authorList>
            <person name="Varghese N."/>
            <person name="Submissions S."/>
        </authorList>
    </citation>
    <scope>NUCLEOTIDE SEQUENCE [LARGE SCALE GENOMIC DNA]</scope>
    <source>
        <strain evidence="3">B4,CECT 8067,JCM 17497</strain>
    </source>
</reference>
<keyword evidence="1" id="KW-0812">Transmembrane</keyword>
<name>A0A1G9D3Y2_9EURY</name>
<proteinExistence type="predicted"/>
<keyword evidence="1" id="KW-0472">Membrane</keyword>
<keyword evidence="1" id="KW-1133">Transmembrane helix</keyword>
<dbReference type="Pfam" id="PF17647">
    <property type="entry name" value="DUF5518"/>
    <property type="match status" value="1"/>
</dbReference>